<dbReference type="InterPro" id="IPR036388">
    <property type="entry name" value="WH-like_DNA-bd_sf"/>
</dbReference>
<dbReference type="SUPFAM" id="SSF48008">
    <property type="entry name" value="GntR ligand-binding domain-like"/>
    <property type="match status" value="1"/>
</dbReference>
<dbReference type="PANTHER" id="PTHR43537:SF5">
    <property type="entry name" value="UXU OPERON TRANSCRIPTIONAL REGULATOR"/>
    <property type="match status" value="1"/>
</dbReference>
<feature type="domain" description="HTH gntR-type" evidence="5">
    <location>
        <begin position="45"/>
        <end position="115"/>
    </location>
</feature>
<feature type="region of interest" description="Disordered" evidence="4">
    <location>
        <begin position="1"/>
        <end position="21"/>
    </location>
</feature>
<dbReference type="SUPFAM" id="SSF46785">
    <property type="entry name" value="Winged helix' DNA-binding domain"/>
    <property type="match status" value="1"/>
</dbReference>
<evidence type="ECO:0000256" key="3">
    <source>
        <dbReference type="ARBA" id="ARBA00023163"/>
    </source>
</evidence>
<evidence type="ECO:0000313" key="6">
    <source>
        <dbReference type="EMBL" id="MBM7413281.1"/>
    </source>
</evidence>
<proteinExistence type="predicted"/>
<evidence type="ECO:0000256" key="2">
    <source>
        <dbReference type="ARBA" id="ARBA00023125"/>
    </source>
</evidence>
<keyword evidence="2 6" id="KW-0238">DNA-binding</keyword>
<evidence type="ECO:0000313" key="7">
    <source>
        <dbReference type="Proteomes" id="UP000703038"/>
    </source>
</evidence>
<dbReference type="Pfam" id="PF07729">
    <property type="entry name" value="FCD"/>
    <property type="match status" value="1"/>
</dbReference>
<dbReference type="Gene3D" id="1.10.10.10">
    <property type="entry name" value="Winged helix-like DNA-binding domain superfamily/Winged helix DNA-binding domain"/>
    <property type="match status" value="1"/>
</dbReference>
<evidence type="ECO:0000259" key="5">
    <source>
        <dbReference type="PROSITE" id="PS50949"/>
    </source>
</evidence>
<dbReference type="InterPro" id="IPR008920">
    <property type="entry name" value="TF_FadR/GntR_C"/>
</dbReference>
<accession>A0ABS2KPQ4</accession>
<dbReference type="InterPro" id="IPR011711">
    <property type="entry name" value="GntR_C"/>
</dbReference>
<protein>
    <submittedName>
        <fullName evidence="6">DNA-binding FadR family transcriptional regulator</fullName>
    </submittedName>
</protein>
<name>A0ABS2KPQ4_9NOCA</name>
<keyword evidence="7" id="KW-1185">Reference proteome</keyword>
<keyword evidence="1" id="KW-0805">Transcription regulation</keyword>
<reference evidence="6 7" key="1">
    <citation type="submission" date="2021-01" db="EMBL/GenBank/DDBJ databases">
        <title>Genomics of switchgrass bacterial isolates.</title>
        <authorList>
            <person name="Shade A."/>
        </authorList>
    </citation>
    <scope>NUCLEOTIDE SEQUENCE [LARGE SCALE GENOMIC DNA]</scope>
    <source>
        <strain evidence="6 7">PvP111</strain>
    </source>
</reference>
<dbReference type="SMART" id="SM00895">
    <property type="entry name" value="FCD"/>
    <property type="match status" value="1"/>
</dbReference>
<dbReference type="EMBL" id="JAFBBK010000001">
    <property type="protein sequence ID" value="MBM7413281.1"/>
    <property type="molecule type" value="Genomic_DNA"/>
</dbReference>
<dbReference type="PANTHER" id="PTHR43537">
    <property type="entry name" value="TRANSCRIPTIONAL REGULATOR, GNTR FAMILY"/>
    <property type="match status" value="1"/>
</dbReference>
<sequence>MSTQREFVASSSEEVEPAVPNDSHLGAEIDERIPEAAVAKPGGSMKLADRVATRIEAEVMAKKWPVGANLGSESDLIAKHGVSRAVLREGIRIVESHNVARMRRGPNGGLIVSEPNIESVLASAALYLDFASVRQQDLFAVRTALEFTCLRQLSDNLDEAKIARLREAIADEQRVMKTEGVGAHNSDLHVLLAELSGNSALRLFVDVLVRLTQQRAKQNIPNDPETAGVLHHTHSRIVEALIDGDLAVAQHRLAKHLDAMSVYYR</sequence>
<keyword evidence="3" id="KW-0804">Transcription</keyword>
<gene>
    <name evidence="6" type="ORF">JOE42_000014</name>
</gene>
<dbReference type="RefSeq" id="WP_204865873.1">
    <property type="nucleotide sequence ID" value="NZ_JAFBBK010000001.1"/>
</dbReference>
<dbReference type="InterPro" id="IPR000524">
    <property type="entry name" value="Tscrpt_reg_HTH_GntR"/>
</dbReference>
<dbReference type="Proteomes" id="UP000703038">
    <property type="component" value="Unassembled WGS sequence"/>
</dbReference>
<comment type="caution">
    <text evidence="6">The sequence shown here is derived from an EMBL/GenBank/DDBJ whole genome shotgun (WGS) entry which is preliminary data.</text>
</comment>
<dbReference type="PROSITE" id="PS50949">
    <property type="entry name" value="HTH_GNTR"/>
    <property type="match status" value="1"/>
</dbReference>
<organism evidence="6 7">
    <name type="scientific">Rhodococcoides corynebacterioides</name>
    <dbReference type="NCBI Taxonomy" id="53972"/>
    <lineage>
        <taxon>Bacteria</taxon>
        <taxon>Bacillati</taxon>
        <taxon>Actinomycetota</taxon>
        <taxon>Actinomycetes</taxon>
        <taxon>Mycobacteriales</taxon>
        <taxon>Nocardiaceae</taxon>
        <taxon>Rhodococcoides</taxon>
    </lineage>
</organism>
<evidence type="ECO:0000256" key="1">
    <source>
        <dbReference type="ARBA" id="ARBA00023015"/>
    </source>
</evidence>
<dbReference type="InterPro" id="IPR036390">
    <property type="entry name" value="WH_DNA-bd_sf"/>
</dbReference>
<feature type="compositionally biased region" description="Polar residues" evidence="4">
    <location>
        <begin position="1"/>
        <end position="12"/>
    </location>
</feature>
<dbReference type="Gene3D" id="1.20.120.530">
    <property type="entry name" value="GntR ligand-binding domain-like"/>
    <property type="match status" value="1"/>
</dbReference>
<dbReference type="GO" id="GO:0003677">
    <property type="term" value="F:DNA binding"/>
    <property type="evidence" value="ECO:0007669"/>
    <property type="project" value="UniProtKB-KW"/>
</dbReference>
<evidence type="ECO:0000256" key="4">
    <source>
        <dbReference type="SAM" id="MobiDB-lite"/>
    </source>
</evidence>